<comment type="caution">
    <text evidence="1">The sequence shown here is derived from an EMBL/GenBank/DDBJ whole genome shotgun (WGS) entry which is preliminary data.</text>
</comment>
<organism evidence="1 2">
    <name type="scientific">Thelephora ganbajun</name>
    <name type="common">Ganba fungus</name>
    <dbReference type="NCBI Taxonomy" id="370292"/>
    <lineage>
        <taxon>Eukaryota</taxon>
        <taxon>Fungi</taxon>
        <taxon>Dikarya</taxon>
        <taxon>Basidiomycota</taxon>
        <taxon>Agaricomycotina</taxon>
        <taxon>Agaricomycetes</taxon>
        <taxon>Thelephorales</taxon>
        <taxon>Thelephoraceae</taxon>
        <taxon>Thelephora</taxon>
    </lineage>
</organism>
<proteinExistence type="predicted"/>
<gene>
    <name evidence="1" type="ORF">BDM02DRAFT_3132989</name>
</gene>
<reference evidence="1" key="1">
    <citation type="submission" date="2019-10" db="EMBL/GenBank/DDBJ databases">
        <authorList>
            <consortium name="DOE Joint Genome Institute"/>
            <person name="Kuo A."/>
            <person name="Miyauchi S."/>
            <person name="Kiss E."/>
            <person name="Drula E."/>
            <person name="Kohler A."/>
            <person name="Sanchez-Garcia M."/>
            <person name="Andreopoulos B."/>
            <person name="Barry K.W."/>
            <person name="Bonito G."/>
            <person name="Buee M."/>
            <person name="Carver A."/>
            <person name="Chen C."/>
            <person name="Cichocki N."/>
            <person name="Clum A."/>
            <person name="Culley D."/>
            <person name="Crous P.W."/>
            <person name="Fauchery L."/>
            <person name="Girlanda M."/>
            <person name="Hayes R."/>
            <person name="Keri Z."/>
            <person name="Labutti K."/>
            <person name="Lipzen A."/>
            <person name="Lombard V."/>
            <person name="Magnuson J."/>
            <person name="Maillard F."/>
            <person name="Morin E."/>
            <person name="Murat C."/>
            <person name="Nolan M."/>
            <person name="Ohm R."/>
            <person name="Pangilinan J."/>
            <person name="Pereira M."/>
            <person name="Perotto S."/>
            <person name="Peter M."/>
            <person name="Riley R."/>
            <person name="Sitrit Y."/>
            <person name="Stielow B."/>
            <person name="Szollosi G."/>
            <person name="Zifcakova L."/>
            <person name="Stursova M."/>
            <person name="Spatafora J.W."/>
            <person name="Tedersoo L."/>
            <person name="Vaario L.-M."/>
            <person name="Yamada A."/>
            <person name="Yan M."/>
            <person name="Wang P."/>
            <person name="Xu J."/>
            <person name="Bruns T."/>
            <person name="Baldrian P."/>
            <person name="Vilgalys R."/>
            <person name="Henrissat B."/>
            <person name="Grigoriev I.V."/>
            <person name="Hibbett D."/>
            <person name="Nagy L.G."/>
            <person name="Martin F.M."/>
        </authorList>
    </citation>
    <scope>NUCLEOTIDE SEQUENCE</scope>
    <source>
        <strain evidence="1">P2</strain>
    </source>
</reference>
<reference evidence="1" key="2">
    <citation type="journal article" date="2020" name="Nat. Commun.">
        <title>Large-scale genome sequencing of mycorrhizal fungi provides insights into the early evolution of symbiotic traits.</title>
        <authorList>
            <person name="Miyauchi S."/>
            <person name="Kiss E."/>
            <person name="Kuo A."/>
            <person name="Drula E."/>
            <person name="Kohler A."/>
            <person name="Sanchez-Garcia M."/>
            <person name="Morin E."/>
            <person name="Andreopoulos B."/>
            <person name="Barry K.W."/>
            <person name="Bonito G."/>
            <person name="Buee M."/>
            <person name="Carver A."/>
            <person name="Chen C."/>
            <person name="Cichocki N."/>
            <person name="Clum A."/>
            <person name="Culley D."/>
            <person name="Crous P.W."/>
            <person name="Fauchery L."/>
            <person name="Girlanda M."/>
            <person name="Hayes R.D."/>
            <person name="Keri Z."/>
            <person name="LaButti K."/>
            <person name="Lipzen A."/>
            <person name="Lombard V."/>
            <person name="Magnuson J."/>
            <person name="Maillard F."/>
            <person name="Murat C."/>
            <person name="Nolan M."/>
            <person name="Ohm R.A."/>
            <person name="Pangilinan J."/>
            <person name="Pereira M.F."/>
            <person name="Perotto S."/>
            <person name="Peter M."/>
            <person name="Pfister S."/>
            <person name="Riley R."/>
            <person name="Sitrit Y."/>
            <person name="Stielow J.B."/>
            <person name="Szollosi G."/>
            <person name="Zifcakova L."/>
            <person name="Stursova M."/>
            <person name="Spatafora J.W."/>
            <person name="Tedersoo L."/>
            <person name="Vaario L.M."/>
            <person name="Yamada A."/>
            <person name="Yan M."/>
            <person name="Wang P."/>
            <person name="Xu J."/>
            <person name="Bruns T."/>
            <person name="Baldrian P."/>
            <person name="Vilgalys R."/>
            <person name="Dunand C."/>
            <person name="Henrissat B."/>
            <person name="Grigoriev I.V."/>
            <person name="Hibbett D."/>
            <person name="Nagy L.G."/>
            <person name="Martin F.M."/>
        </authorList>
    </citation>
    <scope>NUCLEOTIDE SEQUENCE</scope>
    <source>
        <strain evidence="1">P2</strain>
    </source>
</reference>
<protein>
    <submittedName>
        <fullName evidence="1">Uncharacterized protein</fullName>
    </submittedName>
</protein>
<keyword evidence="2" id="KW-1185">Reference proteome</keyword>
<evidence type="ECO:0000313" key="2">
    <source>
        <dbReference type="Proteomes" id="UP000886501"/>
    </source>
</evidence>
<evidence type="ECO:0000313" key="1">
    <source>
        <dbReference type="EMBL" id="KAF9642581.1"/>
    </source>
</evidence>
<sequence>MTEQPPEALPERISENDHTVAERDGKDTVLRAAATRVDVPKGPAQGFSSLKAVLGTISVVYTDHKETIGVRDKIEGLLSHDGEVSGLLEDLREITPAYQVRTSFVSPTVTSHEPPTAEASILNNFRCAQGAEYRHGNCRGCLKGTRTAVLNEIEHWARDFDKPHVYWLNGLAGTGKSTIAQTIAERIFADGQLGASFFCSQDFEDRRNLHFIFPTIAVQLARKYAEFRSIFVPLVQSDPAIVDESLGCLKGTRTAVLNEIEHWARDFDKPHVYWLNGLAGTGKSTIAQTIAERIFADGQLGASFFCSQDFEDRRNLHFIFPTIAVQLARKYAEFRSIFVPLVQSDPAIVDESLCDQMKKLIVEPLEESAISTMIVIDALDECKDEEPASAILTILGQFVSEIPKVKFFLTGRPEPQIWEGFRIPLSAEATDMFVLHGVESSQVDSDIRLFLEQGFLELTRRRHELDGWPTKEQLDLLYSGIYLWKESPTGYILHRKLNREAGMDNPLMSPSGESIFVFGREAIQLSRTTDPSTSFSRKQGYGGFNVEFSPDETLATVAGNGGKTITVLDLKSGNPLLTIDTGMYLRGQRAGGNTVVAFSDEKAVTWNLPARDHVLSPKANKWAPCDLYRYPPTSTASPSGRTLPSTYTTCLVSVPMRRGGLRRPWFTSDGRQVWCITYEDEVDGFTIVEDSKFGVIGLEHLEPTNEPPSMPPRLSSRGYQIMDDGWILGSSGKRLLRLPPHWRPSGMTRRRTWSGRFLTLLHYTLPEAVILELEE</sequence>
<accession>A0ACB6YYV6</accession>
<name>A0ACB6YYV6_THEGA</name>
<dbReference type="Proteomes" id="UP000886501">
    <property type="component" value="Unassembled WGS sequence"/>
</dbReference>
<dbReference type="EMBL" id="MU118415">
    <property type="protein sequence ID" value="KAF9642581.1"/>
    <property type="molecule type" value="Genomic_DNA"/>
</dbReference>